<feature type="transmembrane region" description="Helical" evidence="1">
    <location>
        <begin position="98"/>
        <end position="116"/>
    </location>
</feature>
<feature type="transmembrane region" description="Helical" evidence="1">
    <location>
        <begin position="122"/>
        <end position="140"/>
    </location>
</feature>
<evidence type="ECO:0000313" key="2">
    <source>
        <dbReference type="EMBL" id="SKC65676.1"/>
    </source>
</evidence>
<dbReference type="GO" id="GO:0000155">
    <property type="term" value="F:phosphorelay sensor kinase activity"/>
    <property type="evidence" value="ECO:0007669"/>
    <property type="project" value="InterPro"/>
</dbReference>
<proteinExistence type="predicted"/>
<dbReference type="STRING" id="688867.SAMN05660236_2441"/>
<accession>A0A1T5KPJ5</accession>
<protein>
    <recommendedName>
        <fullName evidence="4">Signal transduction histidine kinase dimerisation/phosphoacceptor domain-containing protein</fullName>
    </recommendedName>
</protein>
<dbReference type="EMBL" id="FUZU01000001">
    <property type="protein sequence ID" value="SKC65676.1"/>
    <property type="molecule type" value="Genomic_DNA"/>
</dbReference>
<dbReference type="AlphaFoldDB" id="A0A1T5KPJ5"/>
<keyword evidence="1" id="KW-0812">Transmembrane</keyword>
<feature type="transmembrane region" description="Helical" evidence="1">
    <location>
        <begin position="173"/>
        <end position="191"/>
    </location>
</feature>
<feature type="transmembrane region" description="Helical" evidence="1">
    <location>
        <begin position="66"/>
        <end position="86"/>
    </location>
</feature>
<evidence type="ECO:0000256" key="1">
    <source>
        <dbReference type="SAM" id="Phobius"/>
    </source>
</evidence>
<name>A0A1T5KPJ5_9BACT</name>
<evidence type="ECO:0000313" key="3">
    <source>
        <dbReference type="Proteomes" id="UP000190961"/>
    </source>
</evidence>
<dbReference type="SUPFAM" id="SSF47384">
    <property type="entry name" value="Homodimeric domain of signal transducing histidine kinase"/>
    <property type="match status" value="1"/>
</dbReference>
<sequence>MCDDGKSMGNKGWVKEESLIGQVPEAMWQGELEKSSSKYHVVAAWAAIIFDPVFAITDYLNIPEAWSHLLAIRLCVSLITLTVLILRNRFYLPSHIIVVVPFTLISLQNAYTYGLINDSDLLGHNLNFTALLIGTGMFVAWSWRYSFVAILLSIISTAYFVNGNSNLQINEFFVQGGLILISSFIFMSMLVQTRYNLTIREIKARLALQISNNEVRVQNEEIKLRNHEILAQAEEINGINENLENIVRERTAELEKKNKALEEYAFINAHKLRSPVASILGLINLMKKVQTIDQGKDVLEHLEISAEKLDDVVSSITKAIERGDKK</sequence>
<dbReference type="Proteomes" id="UP000190961">
    <property type="component" value="Unassembled WGS sequence"/>
</dbReference>
<dbReference type="InterPro" id="IPR036097">
    <property type="entry name" value="HisK_dim/P_sf"/>
</dbReference>
<keyword evidence="1" id="KW-0472">Membrane</keyword>
<gene>
    <name evidence="2" type="ORF">SAMN05660236_2441</name>
</gene>
<evidence type="ECO:0008006" key="4">
    <source>
        <dbReference type="Google" id="ProtNLM"/>
    </source>
</evidence>
<feature type="transmembrane region" description="Helical" evidence="1">
    <location>
        <begin position="145"/>
        <end position="161"/>
    </location>
</feature>
<organism evidence="2 3">
    <name type="scientific">Ohtaekwangia koreensis</name>
    <dbReference type="NCBI Taxonomy" id="688867"/>
    <lineage>
        <taxon>Bacteria</taxon>
        <taxon>Pseudomonadati</taxon>
        <taxon>Bacteroidota</taxon>
        <taxon>Cytophagia</taxon>
        <taxon>Cytophagales</taxon>
        <taxon>Fulvivirgaceae</taxon>
        <taxon>Ohtaekwangia</taxon>
    </lineage>
</organism>
<keyword evidence="1" id="KW-1133">Transmembrane helix</keyword>
<reference evidence="2 3" key="1">
    <citation type="submission" date="2017-02" db="EMBL/GenBank/DDBJ databases">
        <authorList>
            <person name="Peterson S.W."/>
        </authorList>
    </citation>
    <scope>NUCLEOTIDE SEQUENCE [LARGE SCALE GENOMIC DNA]</scope>
    <source>
        <strain evidence="2 3">DSM 25262</strain>
    </source>
</reference>
<feature type="transmembrane region" description="Helical" evidence="1">
    <location>
        <begin position="39"/>
        <end position="60"/>
    </location>
</feature>
<keyword evidence="3" id="KW-1185">Reference proteome</keyword>
<dbReference type="Gene3D" id="1.10.287.130">
    <property type="match status" value="1"/>
</dbReference>